<accession>L7EDW6</accession>
<dbReference type="EMBL" id="ANKQ01000001">
    <property type="protein sequence ID" value="ELP57061.1"/>
    <property type="molecule type" value="Genomic_DNA"/>
</dbReference>
<dbReference type="AlphaFoldDB" id="L7EDW6"/>
<comment type="caution">
    <text evidence="1">The sequence shown here is derived from an EMBL/GenBank/DDBJ whole genome shotgun (WGS) entry which is preliminary data.</text>
</comment>
<sequence length="43" mass="4893">MPPEDFCQVENSLFIKTISSHFQGAIENKFTSLNPRPSKVIKL</sequence>
<evidence type="ECO:0000313" key="2">
    <source>
        <dbReference type="Proteomes" id="UP000010932"/>
    </source>
</evidence>
<evidence type="ECO:0000313" key="1">
    <source>
        <dbReference type="EMBL" id="ELP57061.1"/>
    </source>
</evidence>
<protein>
    <submittedName>
        <fullName evidence="1">Uncharacterized protein</fullName>
    </submittedName>
</protein>
<name>L7EDW6_MICAE</name>
<organism evidence="1 2">
    <name type="scientific">Microcystis aeruginosa TAIHU98</name>
    <dbReference type="NCBI Taxonomy" id="1134457"/>
    <lineage>
        <taxon>Bacteria</taxon>
        <taxon>Bacillati</taxon>
        <taxon>Cyanobacteriota</taxon>
        <taxon>Cyanophyceae</taxon>
        <taxon>Oscillatoriophycideae</taxon>
        <taxon>Chroococcales</taxon>
        <taxon>Microcystaceae</taxon>
        <taxon>Microcystis</taxon>
    </lineage>
</organism>
<dbReference type="Proteomes" id="UP000010932">
    <property type="component" value="Unassembled WGS sequence"/>
</dbReference>
<dbReference type="PATRIC" id="fig|1134457.3.peg.1417"/>
<proteinExistence type="predicted"/>
<reference evidence="1 2" key="1">
    <citation type="journal article" date="2013" name="Genome Announc.">
        <title>Whole-Genome Sequence of Microcystis aeruginosa TAIHU98, a Nontoxic Bloom-Forming Strain Isolated from Taihu Lake, China.</title>
        <authorList>
            <person name="Yang C."/>
            <person name="Zhang W."/>
            <person name="Ren M."/>
            <person name="Song L."/>
            <person name="Li T."/>
            <person name="Zhao J."/>
        </authorList>
    </citation>
    <scope>NUCLEOTIDE SEQUENCE [LARGE SCALE GENOMIC DNA]</scope>
    <source>
        <strain evidence="1 2">TAIHU98</strain>
    </source>
</reference>
<gene>
    <name evidence="1" type="ORF">O53_1673</name>
</gene>